<reference evidence="2" key="1">
    <citation type="submission" date="2025-08" db="UniProtKB">
        <authorList>
            <consortium name="Ensembl"/>
        </authorList>
    </citation>
    <scope>IDENTIFICATION</scope>
</reference>
<protein>
    <submittedName>
        <fullName evidence="2">Uncharacterized protein</fullName>
    </submittedName>
</protein>
<keyword evidence="3" id="KW-1185">Reference proteome</keyword>
<dbReference type="Proteomes" id="UP000694523">
    <property type="component" value="Unplaced"/>
</dbReference>
<dbReference type="Ensembl" id="ENSNMLT00000039448.1">
    <property type="protein sequence ID" value="ENSNMLP00000035417.1"/>
    <property type="gene ID" value="ENSNMLG00000021982.1"/>
</dbReference>
<evidence type="ECO:0000313" key="2">
    <source>
        <dbReference type="Ensembl" id="ENSNMLP00000035417.1"/>
    </source>
</evidence>
<reference evidence="2" key="2">
    <citation type="submission" date="2025-09" db="UniProtKB">
        <authorList>
            <consortium name="Ensembl"/>
        </authorList>
    </citation>
    <scope>IDENTIFICATION</scope>
</reference>
<accession>A0A8C6UFQ3</accession>
<proteinExistence type="predicted"/>
<evidence type="ECO:0000256" key="1">
    <source>
        <dbReference type="SAM" id="MobiDB-lite"/>
    </source>
</evidence>
<name>A0A8C6UFQ3_9GOBI</name>
<evidence type="ECO:0000313" key="3">
    <source>
        <dbReference type="Proteomes" id="UP000694523"/>
    </source>
</evidence>
<feature type="region of interest" description="Disordered" evidence="1">
    <location>
        <begin position="68"/>
        <end position="103"/>
    </location>
</feature>
<sequence>SADLPLITQTERVILFSVSCANFFSYSKPLGGFSFLKELCLIDQWEALLSHQSDRSGIGKKGALTCRSRASPALSSTRSREEAATSGTGTKELSLRECDNNRPSTSRVLWTCLDRVRRKQAQ</sequence>
<organism evidence="2 3">
    <name type="scientific">Neogobius melanostomus</name>
    <name type="common">round goby</name>
    <dbReference type="NCBI Taxonomy" id="47308"/>
    <lineage>
        <taxon>Eukaryota</taxon>
        <taxon>Metazoa</taxon>
        <taxon>Chordata</taxon>
        <taxon>Craniata</taxon>
        <taxon>Vertebrata</taxon>
        <taxon>Euteleostomi</taxon>
        <taxon>Actinopterygii</taxon>
        <taxon>Neopterygii</taxon>
        <taxon>Teleostei</taxon>
        <taxon>Neoteleostei</taxon>
        <taxon>Acanthomorphata</taxon>
        <taxon>Gobiaria</taxon>
        <taxon>Gobiiformes</taxon>
        <taxon>Gobioidei</taxon>
        <taxon>Gobiidae</taxon>
        <taxon>Benthophilinae</taxon>
        <taxon>Neogobiini</taxon>
        <taxon>Neogobius</taxon>
    </lineage>
</organism>
<dbReference type="AlphaFoldDB" id="A0A8C6UFQ3"/>